<feature type="compositionally biased region" description="Basic residues" evidence="1">
    <location>
        <begin position="60"/>
        <end position="72"/>
    </location>
</feature>
<gene>
    <name evidence="3" type="ORF">AA0117_g5967</name>
    <name evidence="2" type="ORF">CC77DRAFT_1061028</name>
</gene>
<feature type="compositionally biased region" description="Polar residues" evidence="1">
    <location>
        <begin position="93"/>
        <end position="106"/>
    </location>
</feature>
<keyword evidence="4" id="KW-1185">Reference proteome</keyword>
<reference evidence="3" key="3">
    <citation type="journal article" date="2019" name="J. ISSAAS">
        <title>Genomics, evolutionary history and diagnostics of the Alternaria alternata species group including apple and Asian pear pathotypes.</title>
        <authorList>
            <person name="Armitage A.D."/>
            <person name="Cockerton H.M."/>
            <person name="Sreenivasaprasad S."/>
            <person name="Woodhall J."/>
            <person name="Lane C."/>
            <person name="Harrison R.J."/>
            <person name="Clarkson J.P."/>
        </authorList>
    </citation>
    <scope>NUCLEOTIDE SEQUENCE</scope>
    <source>
        <strain evidence="3">FERA 1177</strain>
    </source>
</reference>
<evidence type="ECO:0000256" key="1">
    <source>
        <dbReference type="SAM" id="MobiDB-lite"/>
    </source>
</evidence>
<proteinExistence type="predicted"/>
<evidence type="ECO:0008006" key="6">
    <source>
        <dbReference type="Google" id="ProtNLM"/>
    </source>
</evidence>
<dbReference type="EMBL" id="PDXD01000013">
    <property type="protein sequence ID" value="RYN75962.1"/>
    <property type="molecule type" value="Genomic_DNA"/>
</dbReference>
<feature type="compositionally biased region" description="Low complexity" evidence="1">
    <location>
        <begin position="29"/>
        <end position="47"/>
    </location>
</feature>
<dbReference type="OMA" id="KMNKRTR"/>
<dbReference type="EMBL" id="KV441477">
    <property type="protein sequence ID" value="OAG21343.1"/>
    <property type="molecule type" value="Genomic_DNA"/>
</dbReference>
<feature type="region of interest" description="Disordered" evidence="1">
    <location>
        <begin position="167"/>
        <end position="205"/>
    </location>
</feature>
<feature type="region of interest" description="Disordered" evidence="1">
    <location>
        <begin position="1"/>
        <end position="76"/>
    </location>
</feature>
<feature type="region of interest" description="Disordered" evidence="1">
    <location>
        <begin position="91"/>
        <end position="149"/>
    </location>
</feature>
<feature type="compositionally biased region" description="Low complexity" evidence="1">
    <location>
        <begin position="1"/>
        <end position="20"/>
    </location>
</feature>
<protein>
    <recommendedName>
        <fullName evidence="6">Ribosome biogenesis protein SLX9</fullName>
    </recommendedName>
</protein>
<evidence type="ECO:0000313" key="4">
    <source>
        <dbReference type="Proteomes" id="UP000077248"/>
    </source>
</evidence>
<dbReference type="AlphaFoldDB" id="A0A177DNG4"/>
<evidence type="ECO:0000313" key="5">
    <source>
        <dbReference type="Proteomes" id="UP000291422"/>
    </source>
</evidence>
<reference evidence="5" key="2">
    <citation type="journal article" date="2019" name="bioRxiv">
        <title>Genomics, evolutionary history and diagnostics of the Alternaria alternata species group including apple and Asian pear pathotypes.</title>
        <authorList>
            <person name="Armitage A.D."/>
            <person name="Cockerton H.M."/>
            <person name="Sreenivasaprasad S."/>
            <person name="Woodhall J.W."/>
            <person name="Lane C.R."/>
            <person name="Harrison R.J."/>
            <person name="Clarkson J.P."/>
        </authorList>
    </citation>
    <scope>NUCLEOTIDE SEQUENCE [LARGE SCALE GENOMIC DNA]</scope>
    <source>
        <strain evidence="5">FERA 1177</strain>
    </source>
</reference>
<dbReference type="Proteomes" id="UP000077248">
    <property type="component" value="Unassembled WGS sequence"/>
</dbReference>
<dbReference type="RefSeq" id="XP_018386764.1">
    <property type="nucleotide sequence ID" value="XM_018528383.1"/>
</dbReference>
<dbReference type="GeneID" id="29113977"/>
<dbReference type="VEuPathDB" id="FungiDB:CC77DRAFT_1061028"/>
<reference evidence="2 4" key="1">
    <citation type="submission" date="2016-05" db="EMBL/GenBank/DDBJ databases">
        <title>Comparative analysis of secretome profiles of manganese(II)-oxidizing ascomycete fungi.</title>
        <authorList>
            <consortium name="DOE Joint Genome Institute"/>
            <person name="Zeiner C.A."/>
            <person name="Purvine S.O."/>
            <person name="Zink E.M."/>
            <person name="Wu S."/>
            <person name="Pasa-Tolic L."/>
            <person name="Chaput D.L."/>
            <person name="Haridas S."/>
            <person name="Grigoriev I.V."/>
            <person name="Santelli C.M."/>
            <person name="Hansel C.M."/>
        </authorList>
    </citation>
    <scope>NUCLEOTIDE SEQUENCE [LARGE SCALE GENOMIC DNA]</scope>
    <source>
        <strain evidence="2 4">SRC1lrK2f</strain>
    </source>
</reference>
<dbReference type="KEGG" id="aalt:CC77DRAFT_1061028"/>
<dbReference type="Proteomes" id="UP000291422">
    <property type="component" value="Unassembled WGS sequence"/>
</dbReference>
<evidence type="ECO:0000313" key="2">
    <source>
        <dbReference type="EMBL" id="OAG21343.1"/>
    </source>
</evidence>
<sequence>MAPALPEAAAASANTSTLANTGFRLGEEQQFSDASDSDQSQTSQRSASPRRANGMGPATKSKKKKQKDRRKMGALADELVDVLGDAFSAPQADLQTGSVQQPNGDQTMAIDSEPAGKKMNKRTRQNLARMQARKERKVANPKMDMSEDKTLQAQIVAAERRGMSLDEYRKISSGKGMSKAAARRAKKDAIRRERAAAPVDEMDIG</sequence>
<evidence type="ECO:0000313" key="3">
    <source>
        <dbReference type="EMBL" id="RYN75962.1"/>
    </source>
</evidence>
<accession>A0A177DNG4</accession>
<organism evidence="2 4">
    <name type="scientific">Alternaria alternata</name>
    <name type="common">Alternaria rot fungus</name>
    <name type="synonym">Torula alternata</name>
    <dbReference type="NCBI Taxonomy" id="5599"/>
    <lineage>
        <taxon>Eukaryota</taxon>
        <taxon>Fungi</taxon>
        <taxon>Dikarya</taxon>
        <taxon>Ascomycota</taxon>
        <taxon>Pezizomycotina</taxon>
        <taxon>Dothideomycetes</taxon>
        <taxon>Pleosporomycetidae</taxon>
        <taxon>Pleosporales</taxon>
        <taxon>Pleosporineae</taxon>
        <taxon>Pleosporaceae</taxon>
        <taxon>Alternaria</taxon>
        <taxon>Alternaria sect. Alternaria</taxon>
        <taxon>Alternaria alternata complex</taxon>
    </lineage>
</organism>
<name>A0A177DNG4_ALTAL</name>